<dbReference type="InterPro" id="IPR023753">
    <property type="entry name" value="FAD/NAD-binding_dom"/>
</dbReference>
<evidence type="ECO:0000256" key="10">
    <source>
        <dbReference type="PIRSR" id="PIRSR000350-4"/>
    </source>
</evidence>
<feature type="disulfide bond" description="Redox-active" evidence="10">
    <location>
        <begin position="43"/>
        <end position="48"/>
    </location>
</feature>
<keyword evidence="9" id="KW-0547">Nucleotide-binding</keyword>
<sequence>MERYDAIIIGFGKGGKTLAAKLGAQGKRVAMIEKDSGMYGGTCINVGCIPSKSLVRSSGIAALHPEKSFEEKAREYKAAIEEKRRLTAALRGKNFSKLDDMEHVTVYNGTASFISNTVVSVKTENETFSLEGEKIFINTGGTPVIPPIEGLVGNPYVYTSAELMDLDILPERLVIIGGGYIGLEFASMYSGFGTKVTILQDGETFLKREDRDMAEAIRSILEERGVEFRLGAKIQKVEAKEGYAETRILWEGAEMLLQSQAVLAAAGRKPNTEGLDAENAGVRRNARGAVIVDDELKTSAPNIWAMGDVTGGLQFTYVSLDDFRIIWSQMNGGDYTRADRKNVPYSVFITPSFSRVGLNEEEARAAGYQVKILKMPAAAIPKAQVLKNPKGLLKAVIDEKTNRILGAMLLCEESYEMINTVKLAMDLEADYRFLGKQIYTHPTMSEAFNDLFGQ</sequence>
<evidence type="ECO:0000259" key="13">
    <source>
        <dbReference type="Pfam" id="PF07992"/>
    </source>
</evidence>
<dbReference type="RefSeq" id="WP_249301558.1">
    <property type="nucleotide sequence ID" value="NZ_CP060634.1"/>
</dbReference>
<dbReference type="SUPFAM" id="SSF51905">
    <property type="entry name" value="FAD/NAD(P)-binding domain"/>
    <property type="match status" value="1"/>
</dbReference>
<feature type="binding site" evidence="9">
    <location>
        <position position="52"/>
    </location>
    <ligand>
        <name>FAD</name>
        <dbReference type="ChEBI" id="CHEBI:57692"/>
    </ligand>
</feature>
<evidence type="ECO:0000313" key="15">
    <source>
        <dbReference type="Proteomes" id="UP000515823"/>
    </source>
</evidence>
<proteinExistence type="inferred from homology"/>
<dbReference type="PIRSF" id="PIRSF000350">
    <property type="entry name" value="Mercury_reductase_MerA"/>
    <property type="match status" value="1"/>
</dbReference>
<evidence type="ECO:0000256" key="3">
    <source>
        <dbReference type="ARBA" id="ARBA00022827"/>
    </source>
</evidence>
<keyword evidence="15" id="KW-1185">Reference proteome</keyword>
<dbReference type="Pfam" id="PF02852">
    <property type="entry name" value="Pyr_redox_dim"/>
    <property type="match status" value="1"/>
</dbReference>
<keyword evidence="7 11" id="KW-0676">Redox-active center</keyword>
<dbReference type="PROSITE" id="PS00076">
    <property type="entry name" value="PYRIDINE_REDOX_1"/>
    <property type="match status" value="1"/>
</dbReference>
<dbReference type="PRINTS" id="PR00368">
    <property type="entry name" value="FADPNR"/>
</dbReference>
<dbReference type="GO" id="GO:0016668">
    <property type="term" value="F:oxidoreductase activity, acting on a sulfur group of donors, NAD(P) as acceptor"/>
    <property type="evidence" value="ECO:0007669"/>
    <property type="project" value="InterPro"/>
</dbReference>
<evidence type="ECO:0000256" key="8">
    <source>
        <dbReference type="PIRSR" id="PIRSR000350-2"/>
    </source>
</evidence>
<keyword evidence="2 11" id="KW-0285">Flavoprotein</keyword>
<protein>
    <submittedName>
        <fullName evidence="14">FAD-dependent oxidoreductase</fullName>
    </submittedName>
</protein>
<keyword evidence="4" id="KW-0521">NADP</keyword>
<evidence type="ECO:0000256" key="6">
    <source>
        <dbReference type="ARBA" id="ARBA00023157"/>
    </source>
</evidence>
<dbReference type="Gene3D" id="3.50.50.60">
    <property type="entry name" value="FAD/NAD(P)-binding domain"/>
    <property type="match status" value="2"/>
</dbReference>
<dbReference type="InterPro" id="IPR036188">
    <property type="entry name" value="FAD/NAD-bd_sf"/>
</dbReference>
<accession>A0A7G9G211</accession>
<comment type="cofactor">
    <cofactor evidence="9">
        <name>FAD</name>
        <dbReference type="ChEBI" id="CHEBI:57692"/>
    </cofactor>
    <text evidence="9">Binds 1 FAD per subunit.</text>
</comment>
<dbReference type="FunFam" id="3.30.390.30:FF:000001">
    <property type="entry name" value="Dihydrolipoyl dehydrogenase"/>
    <property type="match status" value="1"/>
</dbReference>
<dbReference type="GO" id="GO:0050660">
    <property type="term" value="F:flavin adenine dinucleotide binding"/>
    <property type="evidence" value="ECO:0007669"/>
    <property type="project" value="TreeGrafter"/>
</dbReference>
<dbReference type="InterPro" id="IPR016156">
    <property type="entry name" value="FAD/NAD-linked_Rdtase_dimer_sf"/>
</dbReference>
<gene>
    <name evidence="14" type="ORF">H9Q78_10335</name>
</gene>
<evidence type="ECO:0000256" key="4">
    <source>
        <dbReference type="ARBA" id="ARBA00022857"/>
    </source>
</evidence>
<keyword evidence="9" id="KW-0520">NAD</keyword>
<dbReference type="EMBL" id="CP060634">
    <property type="protein sequence ID" value="QNM04843.1"/>
    <property type="molecule type" value="Genomic_DNA"/>
</dbReference>
<dbReference type="InterPro" id="IPR001100">
    <property type="entry name" value="Pyr_nuc-diS_OxRdtase"/>
</dbReference>
<evidence type="ECO:0000256" key="1">
    <source>
        <dbReference type="ARBA" id="ARBA00007532"/>
    </source>
</evidence>
<dbReference type="Proteomes" id="UP000515823">
    <property type="component" value="Chromosome"/>
</dbReference>
<evidence type="ECO:0000313" key="14">
    <source>
        <dbReference type="EMBL" id="QNM04843.1"/>
    </source>
</evidence>
<keyword evidence="6" id="KW-1015">Disulfide bond</keyword>
<dbReference type="PRINTS" id="PR00411">
    <property type="entry name" value="PNDRDTASEI"/>
</dbReference>
<dbReference type="GO" id="GO:0003955">
    <property type="term" value="F:NAD(P)H dehydrogenase (quinone) activity"/>
    <property type="evidence" value="ECO:0007669"/>
    <property type="project" value="TreeGrafter"/>
</dbReference>
<feature type="domain" description="FAD/NAD(P)-binding" evidence="13">
    <location>
        <begin position="4"/>
        <end position="319"/>
    </location>
</feature>
<dbReference type="PANTHER" id="PTHR43014">
    <property type="entry name" value="MERCURIC REDUCTASE"/>
    <property type="match status" value="1"/>
</dbReference>
<evidence type="ECO:0000256" key="5">
    <source>
        <dbReference type="ARBA" id="ARBA00023002"/>
    </source>
</evidence>
<organism evidence="14 15">
    <name type="scientific">Qiania dongpingensis</name>
    <dbReference type="NCBI Taxonomy" id="2763669"/>
    <lineage>
        <taxon>Bacteria</taxon>
        <taxon>Bacillati</taxon>
        <taxon>Bacillota</taxon>
        <taxon>Clostridia</taxon>
        <taxon>Lachnospirales</taxon>
        <taxon>Lachnospiraceae</taxon>
        <taxon>Qiania</taxon>
    </lineage>
</organism>
<dbReference type="AlphaFoldDB" id="A0A7G9G211"/>
<dbReference type="Pfam" id="PF07992">
    <property type="entry name" value="Pyr_redox_2"/>
    <property type="match status" value="1"/>
</dbReference>
<feature type="domain" description="Pyridine nucleotide-disulphide oxidoreductase dimerisation" evidence="12">
    <location>
        <begin position="343"/>
        <end position="450"/>
    </location>
</feature>
<feature type="binding site" evidence="9">
    <location>
        <position position="308"/>
    </location>
    <ligand>
        <name>FAD</name>
        <dbReference type="ChEBI" id="CHEBI:57692"/>
    </ligand>
</feature>
<evidence type="ECO:0000256" key="11">
    <source>
        <dbReference type="RuleBase" id="RU003691"/>
    </source>
</evidence>
<feature type="active site" description="Proton acceptor" evidence="8">
    <location>
        <position position="441"/>
    </location>
</feature>
<keyword evidence="3 9" id="KW-0274">FAD</keyword>
<dbReference type="InterPro" id="IPR004099">
    <property type="entry name" value="Pyr_nucl-diS_OxRdtase_dimer"/>
</dbReference>
<dbReference type="Gene3D" id="3.30.390.30">
    <property type="match status" value="1"/>
</dbReference>
<reference evidence="14 15" key="1">
    <citation type="submission" date="2020-08" db="EMBL/GenBank/DDBJ databases">
        <authorList>
            <person name="Liu C."/>
            <person name="Sun Q."/>
        </authorList>
    </citation>
    <scope>NUCLEOTIDE SEQUENCE [LARGE SCALE GENOMIC DNA]</scope>
    <source>
        <strain evidence="14 15">NSJ-38</strain>
    </source>
</reference>
<keyword evidence="5 11" id="KW-0560">Oxidoreductase</keyword>
<evidence type="ECO:0000256" key="2">
    <source>
        <dbReference type="ARBA" id="ARBA00022630"/>
    </source>
</evidence>
<name>A0A7G9G211_9FIRM</name>
<dbReference type="KEGG" id="qdo:H9Q78_10335"/>
<evidence type="ECO:0000256" key="7">
    <source>
        <dbReference type="ARBA" id="ARBA00023284"/>
    </source>
</evidence>
<feature type="binding site" evidence="9">
    <location>
        <position position="267"/>
    </location>
    <ligand>
        <name>NAD(+)</name>
        <dbReference type="ChEBI" id="CHEBI:57540"/>
    </ligand>
</feature>
<comment type="similarity">
    <text evidence="1 11">Belongs to the class-I pyridine nucleotide-disulfide oxidoreductase family.</text>
</comment>
<dbReference type="SUPFAM" id="SSF55424">
    <property type="entry name" value="FAD/NAD-linked reductases, dimerisation (C-terminal) domain"/>
    <property type="match status" value="1"/>
</dbReference>
<dbReference type="InterPro" id="IPR012999">
    <property type="entry name" value="Pyr_OxRdtase_I_AS"/>
</dbReference>
<dbReference type="PANTHER" id="PTHR43014:SF4">
    <property type="entry name" value="PYRIDINE NUCLEOTIDE-DISULFIDE OXIDOREDUCTASE RCLA-RELATED"/>
    <property type="match status" value="1"/>
</dbReference>
<evidence type="ECO:0000256" key="9">
    <source>
        <dbReference type="PIRSR" id="PIRSR000350-3"/>
    </source>
</evidence>
<evidence type="ECO:0000259" key="12">
    <source>
        <dbReference type="Pfam" id="PF02852"/>
    </source>
</evidence>
<feature type="binding site" evidence="9">
    <location>
        <begin position="177"/>
        <end position="184"/>
    </location>
    <ligand>
        <name>NAD(+)</name>
        <dbReference type="ChEBI" id="CHEBI:57540"/>
    </ligand>
</feature>